<dbReference type="RefSeq" id="WP_345257773.1">
    <property type="nucleotide sequence ID" value="NZ_BAABGY010000016.1"/>
</dbReference>
<dbReference type="InterPro" id="IPR025991">
    <property type="entry name" value="Chemoreceptor_zinc-bind_dom"/>
</dbReference>
<feature type="coiled-coil region" evidence="6">
    <location>
        <begin position="88"/>
        <end position="115"/>
    </location>
</feature>
<evidence type="ECO:0000256" key="2">
    <source>
        <dbReference type="ARBA" id="ARBA00012438"/>
    </source>
</evidence>
<comment type="catalytic activity">
    <reaction evidence="1">
        <text>ATP + protein L-histidine = ADP + protein N-phospho-L-histidine.</text>
        <dbReference type="EC" id="2.7.13.3"/>
    </reaction>
</comment>
<keyword evidence="5" id="KW-0418">Kinase</keyword>
<dbReference type="PANTHER" id="PTHR43304">
    <property type="entry name" value="PHYTOCHROME-LIKE PROTEIN CPH1"/>
    <property type="match status" value="1"/>
</dbReference>
<dbReference type="InterPro" id="IPR013656">
    <property type="entry name" value="PAS_4"/>
</dbReference>
<feature type="domain" description="PAS" evidence="7">
    <location>
        <begin position="289"/>
        <end position="350"/>
    </location>
</feature>
<dbReference type="InterPro" id="IPR000014">
    <property type="entry name" value="PAS"/>
</dbReference>
<feature type="coiled-coil region" evidence="6">
    <location>
        <begin position="400"/>
        <end position="445"/>
    </location>
</feature>
<dbReference type="Pfam" id="PF13682">
    <property type="entry name" value="CZB"/>
    <property type="match status" value="1"/>
</dbReference>
<dbReference type="SMART" id="SM00091">
    <property type="entry name" value="PAS"/>
    <property type="match status" value="2"/>
</dbReference>
<protein>
    <recommendedName>
        <fullName evidence="2">histidine kinase</fullName>
        <ecNumber evidence="2">2.7.13.3</ecNumber>
    </recommendedName>
</protein>
<sequence length="448" mass="50299">MNQIPFDFEQARAKHLLFKSRLRSLLYGLPADVTPVISHTECQVGQWIYSEALPAYGHIPEMQDLERVHRDIHTVARTLVALYNDGKVEEARAGLEEVEKTAQQLTTLLSAVEAKLGAGEGTAGDKAVDAHISELTSLARANEKLEEVIRSHSGRLSAERQTLYDALMQLPATIAVLKGPDHVFELANPAFLAGFPNPDILGKPVREVLPSLEGQGFFELINHVYRTGEPFTGNEMKIIVSLEDGTRAEAYINLNYQALRNALGEIDGVISFSYNVSEAVLARKQAEESEKRFRFLSNAMPVQTWTADAAGTLQYVNEGWRSYFGKDADALQAEGWNRIVHPDDLAQVREKWAAAAGSHSIFEAEVRLRQHTGNYRWHLVRAVPYTSDDVLTWYGTSTDIHDMKSLQDQLRQSYEDLEVKVKFRNIELERALRELQKEVETLRAASTP</sequence>
<dbReference type="PROSITE" id="PS50112">
    <property type="entry name" value="PAS"/>
    <property type="match status" value="1"/>
</dbReference>
<feature type="domain" description="PAC" evidence="8">
    <location>
        <begin position="362"/>
        <end position="412"/>
    </location>
</feature>
<dbReference type="Gene3D" id="3.30.450.20">
    <property type="entry name" value="PAS domain"/>
    <property type="match status" value="2"/>
</dbReference>
<keyword evidence="6" id="KW-0175">Coiled coil</keyword>
<accession>A0ABP8HNZ5</accession>
<dbReference type="EMBL" id="BAABGY010000016">
    <property type="protein sequence ID" value="GAA4341939.1"/>
    <property type="molecule type" value="Genomic_DNA"/>
</dbReference>
<evidence type="ECO:0000259" key="8">
    <source>
        <dbReference type="PROSITE" id="PS50113"/>
    </source>
</evidence>
<dbReference type="InterPro" id="IPR000700">
    <property type="entry name" value="PAS-assoc_C"/>
</dbReference>
<evidence type="ECO:0000313" key="9">
    <source>
        <dbReference type="EMBL" id="GAA4341939.1"/>
    </source>
</evidence>
<dbReference type="NCBIfam" id="TIGR00229">
    <property type="entry name" value="sensory_box"/>
    <property type="match status" value="1"/>
</dbReference>
<dbReference type="PANTHER" id="PTHR43304:SF1">
    <property type="entry name" value="PAC DOMAIN-CONTAINING PROTEIN"/>
    <property type="match status" value="1"/>
</dbReference>
<dbReference type="CDD" id="cd00130">
    <property type="entry name" value="PAS"/>
    <property type="match status" value="2"/>
</dbReference>
<evidence type="ECO:0000256" key="4">
    <source>
        <dbReference type="ARBA" id="ARBA00022679"/>
    </source>
</evidence>
<comment type="caution">
    <text evidence="9">The sequence shown here is derived from an EMBL/GenBank/DDBJ whole genome shotgun (WGS) entry which is preliminary data.</text>
</comment>
<dbReference type="SUPFAM" id="SSF55785">
    <property type="entry name" value="PYP-like sensor domain (PAS domain)"/>
    <property type="match status" value="2"/>
</dbReference>
<dbReference type="InterPro" id="IPR052162">
    <property type="entry name" value="Sensor_kinase/Photoreceptor"/>
</dbReference>
<dbReference type="Gene3D" id="1.20.120.30">
    <property type="entry name" value="Aspartate receptor, ligand-binding domain"/>
    <property type="match status" value="1"/>
</dbReference>
<dbReference type="PROSITE" id="PS50113">
    <property type="entry name" value="PAC"/>
    <property type="match status" value="1"/>
</dbReference>
<evidence type="ECO:0000256" key="1">
    <source>
        <dbReference type="ARBA" id="ARBA00000085"/>
    </source>
</evidence>
<keyword evidence="10" id="KW-1185">Reference proteome</keyword>
<dbReference type="EC" id="2.7.13.3" evidence="2"/>
<evidence type="ECO:0000256" key="5">
    <source>
        <dbReference type="ARBA" id="ARBA00022777"/>
    </source>
</evidence>
<keyword evidence="3" id="KW-0597">Phosphoprotein</keyword>
<gene>
    <name evidence="9" type="ORF">GCM10023184_40780</name>
</gene>
<dbReference type="InterPro" id="IPR013655">
    <property type="entry name" value="PAS_fold_3"/>
</dbReference>
<organism evidence="9 10">
    <name type="scientific">Flaviaesturariibacter amylovorans</name>
    <dbReference type="NCBI Taxonomy" id="1084520"/>
    <lineage>
        <taxon>Bacteria</taxon>
        <taxon>Pseudomonadati</taxon>
        <taxon>Bacteroidota</taxon>
        <taxon>Chitinophagia</taxon>
        <taxon>Chitinophagales</taxon>
        <taxon>Chitinophagaceae</taxon>
        <taxon>Flaviaestuariibacter</taxon>
    </lineage>
</organism>
<reference evidence="10" key="1">
    <citation type="journal article" date="2019" name="Int. J. Syst. Evol. Microbiol.">
        <title>The Global Catalogue of Microorganisms (GCM) 10K type strain sequencing project: providing services to taxonomists for standard genome sequencing and annotation.</title>
        <authorList>
            <consortium name="The Broad Institute Genomics Platform"/>
            <consortium name="The Broad Institute Genome Sequencing Center for Infectious Disease"/>
            <person name="Wu L."/>
            <person name="Ma J."/>
        </authorList>
    </citation>
    <scope>NUCLEOTIDE SEQUENCE [LARGE SCALE GENOMIC DNA]</scope>
    <source>
        <strain evidence="10">JCM 17919</strain>
    </source>
</reference>
<evidence type="ECO:0000259" key="7">
    <source>
        <dbReference type="PROSITE" id="PS50112"/>
    </source>
</evidence>
<evidence type="ECO:0000256" key="3">
    <source>
        <dbReference type="ARBA" id="ARBA00022553"/>
    </source>
</evidence>
<name>A0ABP8HNZ5_9BACT</name>
<proteinExistence type="predicted"/>
<dbReference type="Pfam" id="PF08448">
    <property type="entry name" value="PAS_4"/>
    <property type="match status" value="1"/>
</dbReference>
<keyword evidence="4" id="KW-0808">Transferase</keyword>
<dbReference type="Pfam" id="PF08447">
    <property type="entry name" value="PAS_3"/>
    <property type="match status" value="1"/>
</dbReference>
<evidence type="ECO:0000313" key="10">
    <source>
        <dbReference type="Proteomes" id="UP001501725"/>
    </source>
</evidence>
<evidence type="ECO:0000256" key="6">
    <source>
        <dbReference type="SAM" id="Coils"/>
    </source>
</evidence>
<dbReference type="InterPro" id="IPR035965">
    <property type="entry name" value="PAS-like_dom_sf"/>
</dbReference>
<dbReference type="Proteomes" id="UP001501725">
    <property type="component" value="Unassembled WGS sequence"/>
</dbReference>